<proteinExistence type="predicted"/>
<comment type="caution">
    <text evidence="1">The sequence shown here is derived from an EMBL/GenBank/DDBJ whole genome shotgun (WGS) entry which is preliminary data.</text>
</comment>
<sequence length="60" mass="6804">MFVQKDFISILCGSRFFPAQFALTESSGFFDVADPSACTRRNWHGVCVNLEKDLQTELTK</sequence>
<dbReference type="EMBL" id="ANIK01000116">
    <property type="protein sequence ID" value="EMJ90893.1"/>
    <property type="molecule type" value="Genomic_DNA"/>
</dbReference>
<evidence type="ECO:0000313" key="2">
    <source>
        <dbReference type="Proteomes" id="UP000011988"/>
    </source>
</evidence>
<evidence type="ECO:0000313" key="1">
    <source>
        <dbReference type="EMBL" id="EMJ90893.1"/>
    </source>
</evidence>
<gene>
    <name evidence="1" type="ORF">LEP1GSC194_1242</name>
</gene>
<organism evidence="1 2">
    <name type="scientific">Leptospira alstonii serovar Sichuan str. 79601</name>
    <dbReference type="NCBI Taxonomy" id="1218565"/>
    <lineage>
        <taxon>Bacteria</taxon>
        <taxon>Pseudomonadati</taxon>
        <taxon>Spirochaetota</taxon>
        <taxon>Spirochaetia</taxon>
        <taxon>Leptospirales</taxon>
        <taxon>Leptospiraceae</taxon>
        <taxon>Leptospira</taxon>
    </lineage>
</organism>
<name>M6CPW6_9LEPT</name>
<dbReference type="PATRIC" id="fig|1218565.3.peg.4249"/>
<accession>M6CPW6</accession>
<dbReference type="Proteomes" id="UP000011988">
    <property type="component" value="Unassembled WGS sequence"/>
</dbReference>
<protein>
    <submittedName>
        <fullName evidence="1">Uncharacterized protein</fullName>
    </submittedName>
</protein>
<dbReference type="AlphaFoldDB" id="M6CPW6"/>
<reference evidence="1 2" key="1">
    <citation type="submission" date="2013-01" db="EMBL/GenBank/DDBJ databases">
        <authorList>
            <person name="Harkins D.M."/>
            <person name="Durkin A.S."/>
            <person name="Brinkac L.M."/>
            <person name="Haft D.H."/>
            <person name="Selengut J.D."/>
            <person name="Sanka R."/>
            <person name="DePew J."/>
            <person name="Purushe J."/>
            <person name="Galloway R.L."/>
            <person name="Vinetz J.M."/>
            <person name="Sutton G.G."/>
            <person name="Nierman W.C."/>
            <person name="Fouts D.E."/>
        </authorList>
    </citation>
    <scope>NUCLEOTIDE SEQUENCE [LARGE SCALE GENOMIC DNA]</scope>
    <source>
        <strain evidence="1 2">79601</strain>
    </source>
</reference>